<evidence type="ECO:0000313" key="3">
    <source>
        <dbReference type="Proteomes" id="UP000092460"/>
    </source>
</evidence>
<dbReference type="Proteomes" id="UP000092460">
    <property type="component" value="Unassembled WGS sequence"/>
</dbReference>
<name>A0A1B0AYD9_9MUSC</name>
<proteinExistence type="predicted"/>
<feature type="transmembrane region" description="Helical" evidence="1">
    <location>
        <begin position="64"/>
        <end position="87"/>
    </location>
</feature>
<keyword evidence="3" id="KW-1185">Reference proteome</keyword>
<accession>A0A1B0AYD9</accession>
<protein>
    <submittedName>
        <fullName evidence="2">Uncharacterized protein</fullName>
    </submittedName>
</protein>
<organism evidence="2 3">
    <name type="scientific">Glossina palpalis gambiensis</name>
    <dbReference type="NCBI Taxonomy" id="67801"/>
    <lineage>
        <taxon>Eukaryota</taxon>
        <taxon>Metazoa</taxon>
        <taxon>Ecdysozoa</taxon>
        <taxon>Arthropoda</taxon>
        <taxon>Hexapoda</taxon>
        <taxon>Insecta</taxon>
        <taxon>Pterygota</taxon>
        <taxon>Neoptera</taxon>
        <taxon>Endopterygota</taxon>
        <taxon>Diptera</taxon>
        <taxon>Brachycera</taxon>
        <taxon>Muscomorpha</taxon>
        <taxon>Hippoboscoidea</taxon>
        <taxon>Glossinidae</taxon>
        <taxon>Glossina</taxon>
    </lineage>
</organism>
<keyword evidence="1" id="KW-0812">Transmembrane</keyword>
<dbReference type="EnsemblMetazoa" id="GPPI012809-RA">
    <property type="protein sequence ID" value="GPPI012809-PA"/>
    <property type="gene ID" value="GPPI012809"/>
</dbReference>
<keyword evidence="1" id="KW-0472">Membrane</keyword>
<reference evidence="3" key="1">
    <citation type="submission" date="2015-01" db="EMBL/GenBank/DDBJ databases">
        <authorList>
            <person name="Aksoy S."/>
            <person name="Warren W."/>
            <person name="Wilson R.K."/>
        </authorList>
    </citation>
    <scope>NUCLEOTIDE SEQUENCE [LARGE SCALE GENOMIC DNA]</scope>
    <source>
        <strain evidence="3">IAEA</strain>
    </source>
</reference>
<keyword evidence="1" id="KW-1133">Transmembrane helix</keyword>
<dbReference type="VEuPathDB" id="VectorBase:GPPI012809"/>
<evidence type="ECO:0000313" key="2">
    <source>
        <dbReference type="EnsemblMetazoa" id="GPPI012809-PA"/>
    </source>
</evidence>
<dbReference type="AlphaFoldDB" id="A0A1B0AYD9"/>
<evidence type="ECO:0000256" key="1">
    <source>
        <dbReference type="SAM" id="Phobius"/>
    </source>
</evidence>
<dbReference type="EMBL" id="JXJN01005660">
    <property type="status" value="NOT_ANNOTATED_CDS"/>
    <property type="molecule type" value="Genomic_DNA"/>
</dbReference>
<sequence>MLCEYTLNQDLVAELLIAVGTADVEFPELIEYFSAKIRNWTQLSFLLSSCHSKDSDLQLILTDIIASLIMSSEIGILVAIGMSLLFISWNYAESITGNSTNSCKNL</sequence>
<reference evidence="2" key="2">
    <citation type="submission" date="2020-05" db="UniProtKB">
        <authorList>
            <consortium name="EnsemblMetazoa"/>
        </authorList>
    </citation>
    <scope>IDENTIFICATION</scope>
    <source>
        <strain evidence="2">IAEA</strain>
    </source>
</reference>